<name>A0A4Q1K964_9FLAO</name>
<evidence type="ECO:0000259" key="2">
    <source>
        <dbReference type="Pfam" id="PF06452"/>
    </source>
</evidence>
<dbReference type="OrthoDB" id="9786766at2"/>
<dbReference type="Pfam" id="PF19313">
    <property type="entry name" value="DUF5916"/>
    <property type="match status" value="1"/>
</dbReference>
<feature type="domain" description="Carbohydrate-binding" evidence="2">
    <location>
        <begin position="45"/>
        <end position="198"/>
    </location>
</feature>
<feature type="domain" description="DUF5916" evidence="3">
    <location>
        <begin position="237"/>
        <end position="817"/>
    </location>
</feature>
<evidence type="ECO:0000313" key="4">
    <source>
        <dbReference type="EMBL" id="RXR21139.1"/>
    </source>
</evidence>
<dbReference type="GO" id="GO:0016052">
    <property type="term" value="P:carbohydrate catabolic process"/>
    <property type="evidence" value="ECO:0007669"/>
    <property type="project" value="InterPro"/>
</dbReference>
<dbReference type="CDD" id="cd09618">
    <property type="entry name" value="CBM9_like_2"/>
    <property type="match status" value="1"/>
</dbReference>
<dbReference type="AlphaFoldDB" id="A0A4Q1K964"/>
<sequence>MYKCLLVLMVSFLTINTFSQTSSSKSEPYLKKNLAAKKIEHSITIDGKLDEAEWQNAEIAKDFVMLQPDNGVPLDESKKAEVKVLYDNEAIYIGAFLKDDPSLIMKEITQRDDDGSADFFGLSVNGYNDGQQEFRFFVTAAGVQLDANANSQTGEDFSWDAIWSSEVEITNDGWYVEIKLPYSALRFSEQTQQTWGIQFFRQIRRDRQLYSWNRFDNTKGSLEQQSGELTGIENIKTPTRLFFFPYASTYINNNKELGTKIDVKGGLDIKYGINDAFTLDAILVPDFGQTAFDNQILNLGPFEQQFNENRPFFTEGTDLFNKGNLFYSRRIGGRPSYYPETEDNEEILNYPSTVNLLNALKVSGRTKNGLGVGVLNAVTEKTDVTIRKTILNDDNTIRFEDRKEVVEPLSNYNILTLDQRFNKNSSVSFVNTNVTRNGSFRDANVSAVVWDLNTSKNTWNLGGDFKYSHVNRLNSDNKNGVNTSLYIGETAGKIRFSVRGEYISKKFDNNDLGITFQTNYHGIYSNLNYRLLKPNDVLNSFNVNVNANSQFQNTSGRLQAGNINANFNATTKKNDSFGGGLFIRPFKVHDFYMPRTADRYFLNPEYIESWFWISSNYNRKFAIDFNPAIGATSVEKWNNFGFNLSPRYRFSNKLLLTTGYEYFKENNSRGFFTKVDDAIIIENRDINTSTLYAKLKYAINNKMTINLNSRYYWSYVQHKEFGELQQDGTVSDTSFLAYGSQDFSAWNIDCSYSWWIAPGSQLNVLYRNNSSNFSDGLTRLDRDFRGNFNNLFGDKLNHTFSISLRYFLDYNRVKNWI</sequence>
<feature type="chain" id="PRO_5020656344" evidence="1">
    <location>
        <begin position="20"/>
        <end position="817"/>
    </location>
</feature>
<proteinExistence type="predicted"/>
<dbReference type="InterPro" id="IPR045670">
    <property type="entry name" value="DUF5916"/>
</dbReference>
<dbReference type="SUPFAM" id="SSF49344">
    <property type="entry name" value="CBD9-like"/>
    <property type="match status" value="1"/>
</dbReference>
<accession>A0A4Q1K964</accession>
<dbReference type="Gene3D" id="2.60.40.1190">
    <property type="match status" value="1"/>
</dbReference>
<evidence type="ECO:0000313" key="5">
    <source>
        <dbReference type="Proteomes" id="UP000290283"/>
    </source>
</evidence>
<dbReference type="GO" id="GO:0030246">
    <property type="term" value="F:carbohydrate binding"/>
    <property type="evidence" value="ECO:0007669"/>
    <property type="project" value="InterPro"/>
</dbReference>
<keyword evidence="4" id="KW-0378">Hydrolase</keyword>
<gene>
    <name evidence="4" type="ORF">EQG63_04145</name>
</gene>
<comment type="caution">
    <text evidence="4">The sequence shown here is derived from an EMBL/GenBank/DDBJ whole genome shotgun (WGS) entry which is preliminary data.</text>
</comment>
<dbReference type="EMBL" id="SBKO01000001">
    <property type="protein sequence ID" value="RXR21139.1"/>
    <property type="molecule type" value="Genomic_DNA"/>
</dbReference>
<evidence type="ECO:0000259" key="3">
    <source>
        <dbReference type="Pfam" id="PF19313"/>
    </source>
</evidence>
<protein>
    <submittedName>
        <fullName evidence="4">Hydrolase</fullName>
    </submittedName>
</protein>
<dbReference type="InterPro" id="IPR010502">
    <property type="entry name" value="Carb-bd_dom_fam9"/>
</dbReference>
<dbReference type="RefSeq" id="WP_129434719.1">
    <property type="nucleotide sequence ID" value="NZ_SBKO01000001.1"/>
</dbReference>
<evidence type="ECO:0000256" key="1">
    <source>
        <dbReference type="SAM" id="SignalP"/>
    </source>
</evidence>
<organism evidence="4 5">
    <name type="scientific">Flavobacterium amnicola</name>
    <dbReference type="NCBI Taxonomy" id="2506422"/>
    <lineage>
        <taxon>Bacteria</taxon>
        <taxon>Pseudomonadati</taxon>
        <taxon>Bacteroidota</taxon>
        <taxon>Flavobacteriia</taxon>
        <taxon>Flavobacteriales</taxon>
        <taxon>Flavobacteriaceae</taxon>
        <taxon>Flavobacterium</taxon>
    </lineage>
</organism>
<dbReference type="Pfam" id="PF06452">
    <property type="entry name" value="CBM9_1"/>
    <property type="match status" value="1"/>
</dbReference>
<feature type="signal peptide" evidence="1">
    <location>
        <begin position="1"/>
        <end position="19"/>
    </location>
</feature>
<keyword evidence="1" id="KW-0732">Signal</keyword>
<dbReference type="Proteomes" id="UP000290283">
    <property type="component" value="Unassembled WGS sequence"/>
</dbReference>
<reference evidence="5" key="1">
    <citation type="submission" date="2019-01" db="EMBL/GenBank/DDBJ databases">
        <title>Cytophagaceae bacterium strain CAR-16.</title>
        <authorList>
            <person name="Chen W.-M."/>
        </authorList>
    </citation>
    <scope>NUCLEOTIDE SEQUENCE [LARGE SCALE GENOMIC DNA]</scope>
    <source>
        <strain evidence="5">LLJ-11</strain>
    </source>
</reference>
<keyword evidence="5" id="KW-1185">Reference proteome</keyword>
<dbReference type="GO" id="GO:0004553">
    <property type="term" value="F:hydrolase activity, hydrolyzing O-glycosyl compounds"/>
    <property type="evidence" value="ECO:0007669"/>
    <property type="project" value="InterPro"/>
</dbReference>